<name>A0A517RFA7_9PLAN</name>
<dbReference type="Proteomes" id="UP000317171">
    <property type="component" value="Chromosome"/>
</dbReference>
<organism evidence="1 2">
    <name type="scientific">Gimesia alba</name>
    <dbReference type="NCBI Taxonomy" id="2527973"/>
    <lineage>
        <taxon>Bacteria</taxon>
        <taxon>Pseudomonadati</taxon>
        <taxon>Planctomycetota</taxon>
        <taxon>Planctomycetia</taxon>
        <taxon>Planctomycetales</taxon>
        <taxon>Planctomycetaceae</taxon>
        <taxon>Gimesia</taxon>
    </lineage>
</organism>
<reference evidence="1 2" key="1">
    <citation type="submission" date="2019-02" db="EMBL/GenBank/DDBJ databases">
        <title>Deep-cultivation of Planctomycetes and their phenomic and genomic characterization uncovers novel biology.</title>
        <authorList>
            <person name="Wiegand S."/>
            <person name="Jogler M."/>
            <person name="Boedeker C."/>
            <person name="Pinto D."/>
            <person name="Vollmers J."/>
            <person name="Rivas-Marin E."/>
            <person name="Kohn T."/>
            <person name="Peeters S.H."/>
            <person name="Heuer A."/>
            <person name="Rast P."/>
            <person name="Oberbeckmann S."/>
            <person name="Bunk B."/>
            <person name="Jeske O."/>
            <person name="Meyerdierks A."/>
            <person name="Storesund J.E."/>
            <person name="Kallscheuer N."/>
            <person name="Luecker S."/>
            <person name="Lage O.M."/>
            <person name="Pohl T."/>
            <person name="Merkel B.J."/>
            <person name="Hornburger P."/>
            <person name="Mueller R.-W."/>
            <person name="Bruemmer F."/>
            <person name="Labrenz M."/>
            <person name="Spormann A.M."/>
            <person name="Op den Camp H."/>
            <person name="Overmann J."/>
            <person name="Amann R."/>
            <person name="Jetten M.S.M."/>
            <person name="Mascher T."/>
            <person name="Medema M.H."/>
            <person name="Devos D.P."/>
            <person name="Kaster A.-K."/>
            <person name="Ovreas L."/>
            <person name="Rohde M."/>
            <person name="Galperin M.Y."/>
            <person name="Jogler C."/>
        </authorList>
    </citation>
    <scope>NUCLEOTIDE SEQUENCE [LARGE SCALE GENOMIC DNA]</scope>
    <source>
        <strain evidence="1 2">Pan241w</strain>
    </source>
</reference>
<dbReference type="AlphaFoldDB" id="A0A517RFA7"/>
<dbReference type="KEGG" id="gaz:Pan241w_26250"/>
<evidence type="ECO:0000313" key="1">
    <source>
        <dbReference type="EMBL" id="QDT42540.1"/>
    </source>
</evidence>
<keyword evidence="2" id="KW-1185">Reference proteome</keyword>
<evidence type="ECO:0000313" key="2">
    <source>
        <dbReference type="Proteomes" id="UP000317171"/>
    </source>
</evidence>
<sequence length="294" mass="33409">MSEQDTCGHCNEQIPLEYTFCPHCGIQLICPNIRTANFPHEQEALENAYLKAKERAIQRGCSQAIDLLEDQLNTSKSILACPISKLIAIAQKPGTFANYYDLMSLQFLGPPSIDGPDWNKLRPQVEIEFMGSHKNIDQLHYACLSTNRTSLSHYGECRIILRDHMIEHRSSVFMENSAFYFFRNGPPIPPGMRSTWANRSKLGTVKLADKITVSTTVEDIATLILRSGETRLDDDFIEVQVFGEMTIHTFERVIITQKPEERLSRKRKRELRGTAGEQSVKDLCNEAGVDWEIS</sequence>
<gene>
    <name evidence="1" type="ORF">Pan241w_26250</name>
</gene>
<dbReference type="EMBL" id="CP036269">
    <property type="protein sequence ID" value="QDT42540.1"/>
    <property type="molecule type" value="Genomic_DNA"/>
</dbReference>
<dbReference type="OrthoDB" id="8456111at2"/>
<protein>
    <submittedName>
        <fullName evidence="1">Uncharacterized protein</fullName>
    </submittedName>
</protein>
<proteinExistence type="predicted"/>
<dbReference type="RefSeq" id="WP_145215955.1">
    <property type="nucleotide sequence ID" value="NZ_CP036269.1"/>
</dbReference>
<accession>A0A517RFA7</accession>